<dbReference type="Pfam" id="PF00403">
    <property type="entry name" value="HMA"/>
    <property type="match status" value="1"/>
</dbReference>
<evidence type="ECO:0000313" key="5">
    <source>
        <dbReference type="Proteomes" id="UP000315440"/>
    </source>
</evidence>
<name>A0A5C5ZJL8_9BACT</name>
<feature type="domain" description="HMA" evidence="3">
    <location>
        <begin position="37"/>
        <end position="103"/>
    </location>
</feature>
<protein>
    <submittedName>
        <fullName evidence="4">Heavy-metal-associated domain protein</fullName>
    </submittedName>
</protein>
<dbReference type="CDD" id="cd00371">
    <property type="entry name" value="HMA"/>
    <property type="match status" value="1"/>
</dbReference>
<dbReference type="RefSeq" id="WP_146401862.1">
    <property type="nucleotide sequence ID" value="NZ_SJPQ01000003.1"/>
</dbReference>
<feature type="signal peptide" evidence="2">
    <location>
        <begin position="1"/>
        <end position="22"/>
    </location>
</feature>
<accession>A0A5C5ZJL8</accession>
<feature type="compositionally biased region" description="Acidic residues" evidence="1">
    <location>
        <begin position="106"/>
        <end position="139"/>
    </location>
</feature>
<dbReference type="InterPro" id="IPR036163">
    <property type="entry name" value="HMA_dom_sf"/>
</dbReference>
<feature type="region of interest" description="Disordered" evidence="1">
    <location>
        <begin position="101"/>
        <end position="147"/>
    </location>
</feature>
<evidence type="ECO:0000313" key="4">
    <source>
        <dbReference type="EMBL" id="TWT87594.1"/>
    </source>
</evidence>
<dbReference type="InterPro" id="IPR006121">
    <property type="entry name" value="HMA_dom"/>
</dbReference>
<dbReference type="AlphaFoldDB" id="A0A5C5ZJL8"/>
<evidence type="ECO:0000256" key="1">
    <source>
        <dbReference type="SAM" id="MobiDB-lite"/>
    </source>
</evidence>
<proteinExistence type="predicted"/>
<evidence type="ECO:0000259" key="3">
    <source>
        <dbReference type="PROSITE" id="PS50846"/>
    </source>
</evidence>
<dbReference type="EMBL" id="SJPQ01000003">
    <property type="protein sequence ID" value="TWT87594.1"/>
    <property type="molecule type" value="Genomic_DNA"/>
</dbReference>
<keyword evidence="2" id="KW-0732">Signal</keyword>
<evidence type="ECO:0000256" key="2">
    <source>
        <dbReference type="SAM" id="SignalP"/>
    </source>
</evidence>
<dbReference type="Gene3D" id="3.30.70.100">
    <property type="match status" value="1"/>
</dbReference>
<dbReference type="Proteomes" id="UP000315440">
    <property type="component" value="Unassembled WGS sequence"/>
</dbReference>
<dbReference type="PROSITE" id="PS50846">
    <property type="entry name" value="HMA_2"/>
    <property type="match status" value="1"/>
</dbReference>
<keyword evidence="5" id="KW-1185">Reference proteome</keyword>
<reference evidence="4 5" key="1">
    <citation type="submission" date="2019-02" db="EMBL/GenBank/DDBJ databases">
        <title>Deep-cultivation of Planctomycetes and their phenomic and genomic characterization uncovers novel biology.</title>
        <authorList>
            <person name="Wiegand S."/>
            <person name="Jogler M."/>
            <person name="Boedeker C."/>
            <person name="Pinto D."/>
            <person name="Vollmers J."/>
            <person name="Rivas-Marin E."/>
            <person name="Kohn T."/>
            <person name="Peeters S.H."/>
            <person name="Heuer A."/>
            <person name="Rast P."/>
            <person name="Oberbeckmann S."/>
            <person name="Bunk B."/>
            <person name="Jeske O."/>
            <person name="Meyerdierks A."/>
            <person name="Storesund J.E."/>
            <person name="Kallscheuer N."/>
            <person name="Luecker S."/>
            <person name="Lage O.M."/>
            <person name="Pohl T."/>
            <person name="Merkel B.J."/>
            <person name="Hornburger P."/>
            <person name="Mueller R.-W."/>
            <person name="Bruemmer F."/>
            <person name="Labrenz M."/>
            <person name="Spormann A.M."/>
            <person name="Op Den Camp H."/>
            <person name="Overmann J."/>
            <person name="Amann R."/>
            <person name="Jetten M.S.M."/>
            <person name="Mascher T."/>
            <person name="Medema M.H."/>
            <person name="Devos D.P."/>
            <person name="Kaster A.-K."/>
            <person name="Ovreas L."/>
            <person name="Rohde M."/>
            <person name="Galperin M.Y."/>
            <person name="Jogler C."/>
        </authorList>
    </citation>
    <scope>NUCLEOTIDE SEQUENCE [LARGE SCALE GENOMIC DNA]</scope>
    <source>
        <strain evidence="4 5">Mal64</strain>
    </source>
</reference>
<dbReference type="GO" id="GO:0046872">
    <property type="term" value="F:metal ion binding"/>
    <property type="evidence" value="ECO:0007669"/>
    <property type="project" value="InterPro"/>
</dbReference>
<feature type="chain" id="PRO_5022802612" evidence="2">
    <location>
        <begin position="23"/>
        <end position="147"/>
    </location>
</feature>
<comment type="caution">
    <text evidence="4">The sequence shown here is derived from an EMBL/GenBank/DDBJ whole genome shotgun (WGS) entry which is preliminary data.</text>
</comment>
<dbReference type="SUPFAM" id="SSF55008">
    <property type="entry name" value="HMA, heavy metal-associated domain"/>
    <property type="match status" value="1"/>
</dbReference>
<sequence length="147" mass="14751" precursor="true">MKRLLLAPIAAVVCLVVGCGGAPETATTEVFNAEGAPTVEIAAGNMTCQGCASGVRRLLAEEPGVVDVRVELERLVAIVAYDTSMFDASAARETLVEAGYAGGDGAETDEPAVDADETEAVDAAAEGEEADSAETDSAETDAAASGV</sequence>
<dbReference type="PROSITE" id="PS51257">
    <property type="entry name" value="PROKAR_LIPOPROTEIN"/>
    <property type="match status" value="1"/>
</dbReference>
<gene>
    <name evidence="4" type="ORF">Mal64_31360</name>
</gene>
<organism evidence="4 5">
    <name type="scientific">Pseudobythopirellula maris</name>
    <dbReference type="NCBI Taxonomy" id="2527991"/>
    <lineage>
        <taxon>Bacteria</taxon>
        <taxon>Pseudomonadati</taxon>
        <taxon>Planctomycetota</taxon>
        <taxon>Planctomycetia</taxon>
        <taxon>Pirellulales</taxon>
        <taxon>Lacipirellulaceae</taxon>
        <taxon>Pseudobythopirellula</taxon>
    </lineage>
</organism>